<dbReference type="Gene3D" id="3.30.559.10">
    <property type="entry name" value="Chloramphenicol acetyltransferase-like domain"/>
    <property type="match status" value="1"/>
</dbReference>
<dbReference type="PROSITE" id="PS50075">
    <property type="entry name" value="CARRIER"/>
    <property type="match status" value="1"/>
</dbReference>
<comment type="caution">
    <text evidence="5">The sequence shown here is derived from an EMBL/GenBank/DDBJ whole genome shotgun (WGS) entry which is preliminary data.</text>
</comment>
<dbReference type="SUPFAM" id="SSF52777">
    <property type="entry name" value="CoA-dependent acyltransferases"/>
    <property type="match status" value="2"/>
</dbReference>
<dbReference type="GO" id="GO:0031177">
    <property type="term" value="F:phosphopantetheine binding"/>
    <property type="evidence" value="ECO:0007669"/>
    <property type="project" value="TreeGrafter"/>
</dbReference>
<dbReference type="FunFam" id="1.10.1200.10:FF:000005">
    <property type="entry name" value="Nonribosomal peptide synthetase 1"/>
    <property type="match status" value="1"/>
</dbReference>
<name>A0AAP8JUW8_9BACI</name>
<organism evidence="5 6">
    <name type="scientific">Bacillus toyonensis</name>
    <dbReference type="NCBI Taxonomy" id="155322"/>
    <lineage>
        <taxon>Bacteria</taxon>
        <taxon>Bacillati</taxon>
        <taxon>Bacillota</taxon>
        <taxon>Bacilli</taxon>
        <taxon>Bacillales</taxon>
        <taxon>Bacillaceae</taxon>
        <taxon>Bacillus</taxon>
        <taxon>Bacillus cereus group</taxon>
    </lineage>
</organism>
<keyword evidence="3" id="KW-0597">Phosphoprotein</keyword>
<dbReference type="GO" id="GO:0044550">
    <property type="term" value="P:secondary metabolite biosynthetic process"/>
    <property type="evidence" value="ECO:0007669"/>
    <property type="project" value="TreeGrafter"/>
</dbReference>
<protein>
    <recommendedName>
        <fullName evidence="4">Carrier domain-containing protein</fullName>
    </recommendedName>
</protein>
<dbReference type="GO" id="GO:0008610">
    <property type="term" value="P:lipid biosynthetic process"/>
    <property type="evidence" value="ECO:0007669"/>
    <property type="project" value="UniProtKB-ARBA"/>
</dbReference>
<evidence type="ECO:0000256" key="2">
    <source>
        <dbReference type="ARBA" id="ARBA00022450"/>
    </source>
</evidence>
<dbReference type="InterPro" id="IPR009081">
    <property type="entry name" value="PP-bd_ACP"/>
</dbReference>
<dbReference type="InterPro" id="IPR036736">
    <property type="entry name" value="ACP-like_sf"/>
</dbReference>
<dbReference type="Gene3D" id="1.10.1200.10">
    <property type="entry name" value="ACP-like"/>
    <property type="match status" value="1"/>
</dbReference>
<dbReference type="EMBL" id="NUSY01000057">
    <property type="protein sequence ID" value="PHE05834.1"/>
    <property type="molecule type" value="Genomic_DNA"/>
</dbReference>
<proteinExistence type="predicted"/>
<dbReference type="CDD" id="cd19531">
    <property type="entry name" value="LCL_NRPS-like"/>
    <property type="match status" value="1"/>
</dbReference>
<keyword evidence="2" id="KW-0596">Phosphopantetheine</keyword>
<dbReference type="SUPFAM" id="SSF47336">
    <property type="entry name" value="ACP-like"/>
    <property type="match status" value="1"/>
</dbReference>
<comment type="cofactor">
    <cofactor evidence="1">
        <name>pantetheine 4'-phosphate</name>
        <dbReference type="ChEBI" id="CHEBI:47942"/>
    </cofactor>
</comment>
<dbReference type="GO" id="GO:0043041">
    <property type="term" value="P:amino acid activation for nonribosomal peptide biosynthetic process"/>
    <property type="evidence" value="ECO:0007669"/>
    <property type="project" value="TreeGrafter"/>
</dbReference>
<dbReference type="PANTHER" id="PTHR45527:SF1">
    <property type="entry name" value="FATTY ACID SYNTHASE"/>
    <property type="match status" value="1"/>
</dbReference>
<feature type="domain" description="Carrier" evidence="4">
    <location>
        <begin position="565"/>
        <end position="640"/>
    </location>
</feature>
<dbReference type="GO" id="GO:0003824">
    <property type="term" value="F:catalytic activity"/>
    <property type="evidence" value="ECO:0007669"/>
    <property type="project" value="InterPro"/>
</dbReference>
<sequence length="651" mass="75329">MNDSKFYMNKKRDTDVGDERKEKIYELSLNQYGLWFLDRLIPNSPLYSVPWMCKIEGDINIMALQTSLQRVWERHDVLRSRVIMANNKPFIVCSGVTQVPFHIVDLTDFNYERRQNELNRLISLESTKPFNIENEELMRSYLFSYTNDNHVLVFNMHHIIFDGWSMEILLREIAITYNAIIEGKEPELPELHCDYFEFSKINKERINNEDKEVYLAYWRNKLNAVSKGNYFPSDFPKLPEQKYKGKILTRKLPEHLTEKLSYLARNEKSTLYMVLLSAFKVLLHKYTGSFDLLIGSPMAGRSKSEYESLIGYFVNLVALRTTFNAETTFKELLKEVKRTTLEAYTYQDIPLDILAKELMPKQNNTTQALIQTVFAYEDDATLGINMEGLKLLPIEGLPTFTSKFDSTWTVTNKGEFLEINVEFNTDLFDEKTIQRYIDHYEALLQNILDHPNSKISTLEILSENEIDRFTSDKVLILDENLKPVPVGVSGQIFINNVNIDMEYALQYPNLKDKLVENPFEKGKCLLKIGRGKKDREYSVHIQEVFELNLETVPLVESKSNVYLDNLQSITGKAMVVIWKEVLGVQNIELSDNFFELGGHSLLAIQIMVRVREAFGVDVPLRSLFETQNIGEFINAVEEAVTADVNVSSGVE</sequence>
<dbReference type="Gene3D" id="3.30.559.30">
    <property type="entry name" value="Nonribosomal peptide synthetase, condensation domain"/>
    <property type="match status" value="1"/>
</dbReference>
<dbReference type="Pfam" id="PF00668">
    <property type="entry name" value="Condensation"/>
    <property type="match status" value="1"/>
</dbReference>
<dbReference type="GO" id="GO:0005829">
    <property type="term" value="C:cytosol"/>
    <property type="evidence" value="ECO:0007669"/>
    <property type="project" value="TreeGrafter"/>
</dbReference>
<dbReference type="AlphaFoldDB" id="A0AAP8JUW8"/>
<evidence type="ECO:0000256" key="1">
    <source>
        <dbReference type="ARBA" id="ARBA00001957"/>
    </source>
</evidence>
<reference evidence="5 6" key="1">
    <citation type="submission" date="2017-09" db="EMBL/GenBank/DDBJ databases">
        <title>Large-scale bioinformatics analysis of Bacillus genomes uncovers conserved roles of natural products in bacterial physiology.</title>
        <authorList>
            <consortium name="Agbiome Team Llc"/>
            <person name="Bleich R.M."/>
            <person name="Grubbs K.J."/>
            <person name="Santa Maria K.C."/>
            <person name="Allen S.E."/>
            <person name="Farag S."/>
            <person name="Shank E.A."/>
            <person name="Bowers A."/>
        </authorList>
    </citation>
    <scope>NUCLEOTIDE SEQUENCE [LARGE SCALE GENOMIC DNA]</scope>
    <source>
        <strain evidence="5 6">AFS042148</strain>
    </source>
</reference>
<gene>
    <name evidence="5" type="ORF">COF62_29380</name>
</gene>
<evidence type="ECO:0000313" key="6">
    <source>
        <dbReference type="Proteomes" id="UP000224044"/>
    </source>
</evidence>
<dbReference type="InterPro" id="IPR001242">
    <property type="entry name" value="Condensation_dom"/>
</dbReference>
<accession>A0AAP8JUW8</accession>
<dbReference type="InterPro" id="IPR023213">
    <property type="entry name" value="CAT-like_dom_sf"/>
</dbReference>
<dbReference type="RefSeq" id="WP_061529731.1">
    <property type="nucleotide sequence ID" value="NZ_JBALNA010000163.1"/>
</dbReference>
<dbReference type="Pfam" id="PF00550">
    <property type="entry name" value="PP-binding"/>
    <property type="match status" value="1"/>
</dbReference>
<dbReference type="PANTHER" id="PTHR45527">
    <property type="entry name" value="NONRIBOSOMAL PEPTIDE SYNTHETASE"/>
    <property type="match status" value="1"/>
</dbReference>
<evidence type="ECO:0000313" key="5">
    <source>
        <dbReference type="EMBL" id="PHE05834.1"/>
    </source>
</evidence>
<evidence type="ECO:0000259" key="4">
    <source>
        <dbReference type="PROSITE" id="PS50075"/>
    </source>
</evidence>
<dbReference type="Proteomes" id="UP000224044">
    <property type="component" value="Unassembled WGS sequence"/>
</dbReference>
<evidence type="ECO:0000256" key="3">
    <source>
        <dbReference type="ARBA" id="ARBA00022553"/>
    </source>
</evidence>